<dbReference type="PIRSF" id="PIRSF000428">
    <property type="entry name" value="P_Ac_trans"/>
    <property type="match status" value="1"/>
</dbReference>
<reference evidence="5 6" key="1">
    <citation type="submission" date="2012-10" db="EMBL/GenBank/DDBJ databases">
        <authorList>
            <person name="Genoscope - CEA"/>
        </authorList>
    </citation>
    <scope>NUCLEOTIDE SEQUENCE [LARGE SCALE GENOMIC DNA]</scope>
    <source>
        <strain evidence="6">AM13 / DSM 14728</strain>
    </source>
</reference>
<dbReference type="InterPro" id="IPR012147">
    <property type="entry name" value="P_Ac_Bu_trans"/>
</dbReference>
<dbReference type="AlphaFoldDB" id="L0RE85"/>
<dbReference type="PANTHER" id="PTHR43356">
    <property type="entry name" value="PHOSPHATE ACETYLTRANSFERASE"/>
    <property type="match status" value="1"/>
</dbReference>
<name>L0RE85_9BACT</name>
<dbReference type="Proteomes" id="UP000010808">
    <property type="component" value="Chromosome"/>
</dbReference>
<dbReference type="PATRIC" id="fig|1121451.3.peg.3014"/>
<evidence type="ECO:0000256" key="3">
    <source>
        <dbReference type="ARBA" id="ARBA00023315"/>
    </source>
</evidence>
<comment type="similarity">
    <text evidence="1">Belongs to the phosphate acetyltransferase and butyryltransferase family.</text>
</comment>
<dbReference type="EC" id="2.3.1.19" evidence="5"/>
<dbReference type="Pfam" id="PF01515">
    <property type="entry name" value="PTA_PTB"/>
    <property type="match status" value="2"/>
</dbReference>
<accession>L0RE85</accession>
<evidence type="ECO:0000256" key="2">
    <source>
        <dbReference type="ARBA" id="ARBA00022679"/>
    </source>
</evidence>
<sequence length="326" mass="34405">MSEEARITGHTEPDISEKLKGAPMTITSLDDIIEAVRKNGKKTRVAIAPCAEEFVMRSALTAHQEGIAEPVFIGNKKKAFSVAKQHGMKIDDCEFYEENDDAQAVNKAVSLFNEGKTDLIMKGLISTSVILKAILNKQTGVPTKGIISHVSAFESPEGDRLILLTDAGVNIKPNLQRKTDILRNALDVARKLGIEQPKAAILAATEKVNYPAMPATLDADIMAKMSAEGAFGDARVTGPLALDLALSISAAACKGINDPVAGSADILLTPEIESGNILYKALTTIAGKTLASVVVGSAVPIVVPSRGDSDSSKFNSIALACYLAGY</sequence>
<dbReference type="InterPro" id="IPR050500">
    <property type="entry name" value="Phos_Acetyltrans/Butyryltrans"/>
</dbReference>
<dbReference type="PANTHER" id="PTHR43356:SF2">
    <property type="entry name" value="PHOSPHATE ACETYLTRANSFERASE"/>
    <property type="match status" value="1"/>
</dbReference>
<proteinExistence type="inferred from homology"/>
<dbReference type="STRING" id="1121451.DESAM_22802"/>
<feature type="domain" description="Phosphate acetyl/butaryl transferase" evidence="4">
    <location>
        <begin position="104"/>
        <end position="321"/>
    </location>
</feature>
<protein>
    <submittedName>
        <fullName evidence="5">Phosphate butyryltransferase</fullName>
        <ecNumber evidence="5">2.3.1.19</ecNumber>
    </submittedName>
</protein>
<feature type="domain" description="Phosphate acetyl/butaryl transferase" evidence="4">
    <location>
        <begin position="30"/>
        <end position="102"/>
    </location>
</feature>
<dbReference type="SUPFAM" id="SSF53659">
    <property type="entry name" value="Isocitrate/Isopropylmalate dehydrogenase-like"/>
    <property type="match status" value="1"/>
</dbReference>
<organism evidence="5 6">
    <name type="scientific">Maridesulfovibrio hydrothermalis AM13 = DSM 14728</name>
    <dbReference type="NCBI Taxonomy" id="1121451"/>
    <lineage>
        <taxon>Bacteria</taxon>
        <taxon>Pseudomonadati</taxon>
        <taxon>Thermodesulfobacteriota</taxon>
        <taxon>Desulfovibrionia</taxon>
        <taxon>Desulfovibrionales</taxon>
        <taxon>Desulfovibrionaceae</taxon>
        <taxon>Maridesulfovibrio</taxon>
    </lineage>
</organism>
<evidence type="ECO:0000313" key="6">
    <source>
        <dbReference type="Proteomes" id="UP000010808"/>
    </source>
</evidence>
<dbReference type="RefSeq" id="WP_015337667.1">
    <property type="nucleotide sequence ID" value="NC_020055.1"/>
</dbReference>
<dbReference type="Gene3D" id="3.40.718.10">
    <property type="entry name" value="Isopropylmalate Dehydrogenase"/>
    <property type="match status" value="1"/>
</dbReference>
<evidence type="ECO:0000259" key="4">
    <source>
        <dbReference type="Pfam" id="PF01515"/>
    </source>
</evidence>
<dbReference type="KEGG" id="dhy:DESAM_22802"/>
<dbReference type="eggNOG" id="COG0280">
    <property type="taxonomic scope" value="Bacteria"/>
</dbReference>
<keyword evidence="3 5" id="KW-0012">Acyltransferase</keyword>
<keyword evidence="6" id="KW-1185">Reference proteome</keyword>
<keyword evidence="2 5" id="KW-0808">Transferase</keyword>
<dbReference type="HOGENOM" id="CLU_056531_0_0_7"/>
<dbReference type="NCBIfam" id="NF006045">
    <property type="entry name" value="PRK08190.1"/>
    <property type="match status" value="1"/>
</dbReference>
<dbReference type="GO" id="GO:0050182">
    <property type="term" value="F:phosphate butyryltransferase activity"/>
    <property type="evidence" value="ECO:0007669"/>
    <property type="project" value="UniProtKB-EC"/>
</dbReference>
<evidence type="ECO:0000256" key="1">
    <source>
        <dbReference type="ARBA" id="ARBA00005656"/>
    </source>
</evidence>
<gene>
    <name evidence="5" type="primary">ptb</name>
    <name evidence="5" type="ORF">DESAM_22802</name>
</gene>
<dbReference type="EMBL" id="FO203522">
    <property type="protein sequence ID" value="CCO25069.1"/>
    <property type="molecule type" value="Genomic_DNA"/>
</dbReference>
<dbReference type="InterPro" id="IPR002505">
    <property type="entry name" value="PTA_PTB"/>
</dbReference>
<evidence type="ECO:0000313" key="5">
    <source>
        <dbReference type="EMBL" id="CCO25069.1"/>
    </source>
</evidence>